<accession>A0A9U8EEY1</accession>
<evidence type="ECO:0000256" key="3">
    <source>
        <dbReference type="ARBA" id="ARBA00022989"/>
    </source>
</evidence>
<proteinExistence type="predicted"/>
<dbReference type="Pfam" id="PF06916">
    <property type="entry name" value="FAM210A-B_dom"/>
    <property type="match status" value="1"/>
</dbReference>
<organism evidence="8 9">
    <name type="scientific">Biomphalaria glabrata</name>
    <name type="common">Bloodfluke planorb</name>
    <name type="synonym">Freshwater snail</name>
    <dbReference type="NCBI Taxonomy" id="6526"/>
    <lineage>
        <taxon>Eukaryota</taxon>
        <taxon>Metazoa</taxon>
        <taxon>Spiralia</taxon>
        <taxon>Lophotrochozoa</taxon>
        <taxon>Mollusca</taxon>
        <taxon>Gastropoda</taxon>
        <taxon>Heterobranchia</taxon>
        <taxon>Euthyneura</taxon>
        <taxon>Panpulmonata</taxon>
        <taxon>Hygrophila</taxon>
        <taxon>Lymnaeoidea</taxon>
        <taxon>Planorbidae</taxon>
        <taxon>Biomphalaria</taxon>
    </lineage>
</organism>
<feature type="compositionally biased region" description="Basic and acidic residues" evidence="6">
    <location>
        <begin position="196"/>
        <end position="206"/>
    </location>
</feature>
<evidence type="ECO:0000259" key="7">
    <source>
        <dbReference type="Pfam" id="PF06916"/>
    </source>
</evidence>
<dbReference type="GO" id="GO:0016020">
    <property type="term" value="C:membrane"/>
    <property type="evidence" value="ECO:0007669"/>
    <property type="project" value="UniProtKB-SubCell"/>
</dbReference>
<evidence type="ECO:0000256" key="4">
    <source>
        <dbReference type="ARBA" id="ARBA00023054"/>
    </source>
</evidence>
<dbReference type="RefSeq" id="XP_013084425.2">
    <property type="nucleotide sequence ID" value="XM_013228971.2"/>
</dbReference>
<comment type="subcellular location">
    <subcellularLocation>
        <location evidence="1">Membrane</location>
        <topology evidence="1">Single-pass membrane protein</topology>
    </subcellularLocation>
</comment>
<dbReference type="AlphaFoldDB" id="A0A9U8EEY1"/>
<dbReference type="OrthoDB" id="5874039at2759"/>
<dbReference type="InterPro" id="IPR009688">
    <property type="entry name" value="FAM210A/B-like_dom"/>
</dbReference>
<keyword evidence="4" id="KW-0175">Coiled coil</keyword>
<keyword evidence="5" id="KW-0472">Membrane</keyword>
<evidence type="ECO:0000256" key="2">
    <source>
        <dbReference type="ARBA" id="ARBA00022692"/>
    </source>
</evidence>
<dbReference type="GeneID" id="106069335"/>
<name>A0A9U8EEY1_BIOGL</name>
<gene>
    <name evidence="9" type="primary">LOC106069335</name>
</gene>
<evidence type="ECO:0000313" key="9">
    <source>
        <dbReference type="RefSeq" id="XP_013084425.2"/>
    </source>
</evidence>
<dbReference type="KEGG" id="bgt:106069335"/>
<protein>
    <submittedName>
        <fullName evidence="9">Uncharacterized protein C18orf19 homolog A-like</fullName>
    </submittedName>
</protein>
<dbReference type="PANTHER" id="PTHR21377">
    <property type="entry name" value="PROTEIN FAM210B, MITOCHONDRIAL"/>
    <property type="match status" value="1"/>
</dbReference>
<keyword evidence="2" id="KW-0812">Transmembrane</keyword>
<keyword evidence="3" id="KW-1133">Transmembrane helix</keyword>
<feature type="domain" description="DUF1279" evidence="7">
    <location>
        <begin position="223"/>
        <end position="309"/>
    </location>
</feature>
<dbReference type="Proteomes" id="UP001165740">
    <property type="component" value="Chromosome 7"/>
</dbReference>
<keyword evidence="8" id="KW-1185">Reference proteome</keyword>
<evidence type="ECO:0000256" key="5">
    <source>
        <dbReference type="ARBA" id="ARBA00023136"/>
    </source>
</evidence>
<dbReference type="GO" id="GO:0005739">
    <property type="term" value="C:mitochondrion"/>
    <property type="evidence" value="ECO:0007669"/>
    <property type="project" value="TreeGrafter"/>
</dbReference>
<evidence type="ECO:0000256" key="6">
    <source>
        <dbReference type="SAM" id="MobiDB-lite"/>
    </source>
</evidence>
<feature type="compositionally biased region" description="Basic and acidic residues" evidence="6">
    <location>
        <begin position="176"/>
        <end position="185"/>
    </location>
</feature>
<dbReference type="InterPro" id="IPR045866">
    <property type="entry name" value="FAM210A/B-like"/>
</dbReference>
<feature type="compositionally biased region" description="Basic residues" evidence="6">
    <location>
        <begin position="345"/>
        <end position="360"/>
    </location>
</feature>
<sequence length="367" mass="41675">MASSLLLFSRSAQVLHANKFDRCVSATLVTFTFGLRSLPSNPFPFIIMTSPKRVLSLLSSSTSRFRCKSKSDNCKLSVNKTKILSHVSGSQSFNLNSTVFLHSIRRTSSIFINITGTRSKNSSSSSIRSYDKDEQYKLISRPIHTINTNLFDLLAINPVQFTNLRYIRYKTQIRSQHQDQTKKDTNNASVAANIQKIDKKDQTNTKESEVAETVVTEKPSLYQRFKQTYKQHGKILIAVHLCTSAFWFSSLYLSVRSGLDIVPYLEKWNISEKVISPFRSGGLGSLAVTFLLYKMIAPVRYASTLGGTNLAIKYLRREGKMKEIPQEDRLRSLYKEGKENLKTKSKARIKKLRRKSKLTKGSKNDSN</sequence>
<evidence type="ECO:0000313" key="8">
    <source>
        <dbReference type="Proteomes" id="UP001165740"/>
    </source>
</evidence>
<feature type="region of interest" description="Disordered" evidence="6">
    <location>
        <begin position="345"/>
        <end position="367"/>
    </location>
</feature>
<evidence type="ECO:0000256" key="1">
    <source>
        <dbReference type="ARBA" id="ARBA00004167"/>
    </source>
</evidence>
<feature type="region of interest" description="Disordered" evidence="6">
    <location>
        <begin position="175"/>
        <end position="206"/>
    </location>
</feature>
<reference evidence="9" key="1">
    <citation type="submission" date="2025-08" db="UniProtKB">
        <authorList>
            <consortium name="RefSeq"/>
        </authorList>
    </citation>
    <scope>IDENTIFICATION</scope>
</reference>
<dbReference type="PANTHER" id="PTHR21377:SF1">
    <property type="entry name" value="PROTEIN FAM210A"/>
    <property type="match status" value="1"/>
</dbReference>